<dbReference type="STRING" id="1794912.AXX12_03870"/>
<keyword evidence="16" id="KW-0969">Cilium</keyword>
<keyword evidence="11" id="KW-1006">Bacterial flagellum protein export</keyword>
<keyword evidence="16" id="KW-0282">Flagellum</keyword>
<dbReference type="AlphaFoldDB" id="A0A154BUU5"/>
<evidence type="ECO:0000256" key="11">
    <source>
        <dbReference type="ARBA" id="ARBA00023225"/>
    </source>
</evidence>
<dbReference type="GO" id="GO:0005525">
    <property type="term" value="F:GTP binding"/>
    <property type="evidence" value="ECO:0007669"/>
    <property type="project" value="UniProtKB-UniRule"/>
</dbReference>
<evidence type="ECO:0000313" key="16">
    <source>
        <dbReference type="EMBL" id="KYZ77278.1"/>
    </source>
</evidence>
<dbReference type="GO" id="GO:0015031">
    <property type="term" value="P:protein transport"/>
    <property type="evidence" value="ECO:0007669"/>
    <property type="project" value="UniProtKB-KW"/>
</dbReference>
<reference evidence="16 17" key="1">
    <citation type="submission" date="2016-02" db="EMBL/GenBank/DDBJ databases">
        <title>Anaerosporomusa subterraneum gen. nov., sp. nov., a spore-forming obligate anaerobe isolated from saprolite.</title>
        <authorList>
            <person name="Choi J.K."/>
            <person name="Shah M."/>
            <person name="Yee N."/>
        </authorList>
    </citation>
    <scope>NUCLEOTIDE SEQUENCE [LARGE SCALE GENOMIC DNA]</scope>
    <source>
        <strain evidence="16 17">RU4</strain>
    </source>
</reference>
<dbReference type="Gene3D" id="1.20.120.1380">
    <property type="entry name" value="Flagellar FlhF biosynthesis protein, N domain"/>
    <property type="match status" value="1"/>
</dbReference>
<evidence type="ECO:0000256" key="8">
    <source>
        <dbReference type="ARBA" id="ARBA00022927"/>
    </source>
</evidence>
<dbReference type="InterPro" id="IPR027417">
    <property type="entry name" value="P-loop_NTPase"/>
</dbReference>
<protein>
    <recommendedName>
        <fullName evidence="3 13">Flagellar biosynthesis protein FlhF</fullName>
    </recommendedName>
</protein>
<evidence type="ECO:0000313" key="17">
    <source>
        <dbReference type="Proteomes" id="UP000076268"/>
    </source>
</evidence>
<dbReference type="OrthoDB" id="9778554at2"/>
<accession>A0A154BUU5</accession>
<dbReference type="GO" id="GO:0005047">
    <property type="term" value="F:signal recognition particle binding"/>
    <property type="evidence" value="ECO:0007669"/>
    <property type="project" value="TreeGrafter"/>
</dbReference>
<comment type="function">
    <text evidence="12">Necessary for flagellar biosynthesis. May be involved in translocation of the flagellum.</text>
</comment>
<keyword evidence="6" id="KW-0547">Nucleotide-binding</keyword>
<evidence type="ECO:0000256" key="4">
    <source>
        <dbReference type="ARBA" id="ARBA00022448"/>
    </source>
</evidence>
<keyword evidence="17" id="KW-1185">Reference proteome</keyword>
<dbReference type="GO" id="GO:0044781">
    <property type="term" value="P:bacterial-type flagellum organization"/>
    <property type="evidence" value="ECO:0007669"/>
    <property type="project" value="UniProtKB-UniRule"/>
</dbReference>
<dbReference type="RefSeq" id="WP_066239323.1">
    <property type="nucleotide sequence ID" value="NZ_LSGP01000013.1"/>
</dbReference>
<dbReference type="InterPro" id="IPR000897">
    <property type="entry name" value="SRP54_GTPase_dom"/>
</dbReference>
<evidence type="ECO:0000256" key="6">
    <source>
        <dbReference type="ARBA" id="ARBA00022741"/>
    </source>
</evidence>
<organism evidence="16 17">
    <name type="scientific">Anaerosporomusa subterranea</name>
    <dbReference type="NCBI Taxonomy" id="1794912"/>
    <lineage>
        <taxon>Bacteria</taxon>
        <taxon>Bacillati</taxon>
        <taxon>Bacillota</taxon>
        <taxon>Negativicutes</taxon>
        <taxon>Acetonemataceae</taxon>
        <taxon>Anaerosporomusa</taxon>
    </lineage>
</organism>
<keyword evidence="4" id="KW-0813">Transport</keyword>
<evidence type="ECO:0000259" key="15">
    <source>
        <dbReference type="SMART" id="SM00962"/>
    </source>
</evidence>
<dbReference type="Gene3D" id="3.40.50.300">
    <property type="entry name" value="P-loop containing nucleotide triphosphate hydrolases"/>
    <property type="match status" value="1"/>
</dbReference>
<keyword evidence="10" id="KW-0472">Membrane</keyword>
<evidence type="ECO:0000259" key="14">
    <source>
        <dbReference type="SMART" id="SM00382"/>
    </source>
</evidence>
<dbReference type="FunFam" id="3.40.50.300:FF:000695">
    <property type="entry name" value="Flagellar biosynthesis regulator FlhF"/>
    <property type="match status" value="1"/>
</dbReference>
<dbReference type="InterPro" id="IPR047040">
    <property type="entry name" value="FlhF__GTPase_dom"/>
</dbReference>
<evidence type="ECO:0000256" key="3">
    <source>
        <dbReference type="ARBA" id="ARBA00014919"/>
    </source>
</evidence>
<evidence type="ECO:0000256" key="13">
    <source>
        <dbReference type="NCBIfam" id="TIGR03499"/>
    </source>
</evidence>
<evidence type="ECO:0000256" key="12">
    <source>
        <dbReference type="ARBA" id="ARBA00025337"/>
    </source>
</evidence>
<keyword evidence="8" id="KW-0653">Protein transport</keyword>
<feature type="domain" description="AAA+ ATPase" evidence="14">
    <location>
        <begin position="176"/>
        <end position="322"/>
    </location>
</feature>
<evidence type="ECO:0000256" key="7">
    <source>
        <dbReference type="ARBA" id="ARBA00022795"/>
    </source>
</evidence>
<sequence length="369" mass="40854">MKVKVFCANTMQDAINQVKTDLGRDAVILQTRRLKKGGLFGFFAKEQFEVMAAIDNIAKVAVQQPNPSYYPNTPPPAKSFSPHEDHGILALRQDVSNLQKLMEHVVTALPGTAPTASPLVDLLISNDVEPDVARVLTQGLPEIMDESRLVIMKELLRDRISGRLKRVEIISPHNASCQIAAFIGPTGVGKTTTIAKLAANFSLKEGRRVALITADTYRIAALEQLKTYGDIIGVPLDIVYTPQELREAIARHRDKDLILVDTAGRSPKNQQQLQELQTLLAVEPSMQVHLVMSTTTKYREALEVVNRFSECSPTKFLFTKVDEAANIGTIINLLYRFPMSLSYITTGQNVPDDIEIADPQKLANLLSRN</sequence>
<dbReference type="EMBL" id="LSGP01000013">
    <property type="protein sequence ID" value="KYZ77278.1"/>
    <property type="molecule type" value="Genomic_DNA"/>
</dbReference>
<dbReference type="SMART" id="SM00962">
    <property type="entry name" value="SRP54"/>
    <property type="match status" value="1"/>
</dbReference>
<evidence type="ECO:0000256" key="10">
    <source>
        <dbReference type="ARBA" id="ARBA00023136"/>
    </source>
</evidence>
<dbReference type="GO" id="GO:0006614">
    <property type="term" value="P:SRP-dependent cotranslational protein targeting to membrane"/>
    <property type="evidence" value="ECO:0007669"/>
    <property type="project" value="UniProtKB-UniRule"/>
</dbReference>
<dbReference type="SUPFAM" id="SSF52540">
    <property type="entry name" value="P-loop containing nucleoside triphosphate hydrolases"/>
    <property type="match status" value="1"/>
</dbReference>
<proteinExistence type="inferred from homology"/>
<dbReference type="CDD" id="cd17873">
    <property type="entry name" value="FlhF"/>
    <property type="match status" value="1"/>
</dbReference>
<dbReference type="GO" id="GO:0005886">
    <property type="term" value="C:plasma membrane"/>
    <property type="evidence" value="ECO:0007669"/>
    <property type="project" value="UniProtKB-SubCell"/>
</dbReference>
<evidence type="ECO:0000256" key="5">
    <source>
        <dbReference type="ARBA" id="ARBA00022475"/>
    </source>
</evidence>
<gene>
    <name evidence="16" type="ORF">AXX12_03870</name>
</gene>
<keyword evidence="9" id="KW-0342">GTP-binding</keyword>
<comment type="caution">
    <text evidence="16">The sequence shown here is derived from an EMBL/GenBank/DDBJ whole genome shotgun (WGS) entry which is preliminary data.</text>
</comment>
<feature type="domain" description="SRP54-type proteins GTP-binding" evidence="15">
    <location>
        <begin position="177"/>
        <end position="368"/>
    </location>
</feature>
<evidence type="ECO:0000256" key="2">
    <source>
        <dbReference type="ARBA" id="ARBA00008531"/>
    </source>
</evidence>
<dbReference type="PANTHER" id="PTHR43134:SF3">
    <property type="entry name" value="FLAGELLAR BIOSYNTHESIS PROTEIN FLHF"/>
    <property type="match status" value="1"/>
</dbReference>
<dbReference type="InterPro" id="IPR003593">
    <property type="entry name" value="AAA+_ATPase"/>
</dbReference>
<comment type="subcellular location">
    <subcellularLocation>
        <location evidence="1">Cell membrane</location>
        <topology evidence="1">Peripheral membrane protein</topology>
        <orientation evidence="1">Cytoplasmic side</orientation>
    </subcellularLocation>
</comment>
<dbReference type="Proteomes" id="UP000076268">
    <property type="component" value="Unassembled WGS sequence"/>
</dbReference>
<dbReference type="SMART" id="SM00382">
    <property type="entry name" value="AAA"/>
    <property type="match status" value="1"/>
</dbReference>
<dbReference type="Pfam" id="PF00448">
    <property type="entry name" value="SRP54"/>
    <property type="match status" value="1"/>
</dbReference>
<comment type="similarity">
    <text evidence="2">Belongs to the GTP-binding SRP family.</text>
</comment>
<dbReference type="NCBIfam" id="TIGR03499">
    <property type="entry name" value="FlhF"/>
    <property type="match status" value="1"/>
</dbReference>
<evidence type="ECO:0000256" key="1">
    <source>
        <dbReference type="ARBA" id="ARBA00004413"/>
    </source>
</evidence>
<name>A0A154BUU5_ANASB</name>
<keyword evidence="7" id="KW-1005">Bacterial flagellum biogenesis</keyword>
<keyword evidence="5" id="KW-1003">Cell membrane</keyword>
<dbReference type="PANTHER" id="PTHR43134">
    <property type="entry name" value="SIGNAL RECOGNITION PARTICLE RECEPTOR SUBUNIT ALPHA"/>
    <property type="match status" value="1"/>
</dbReference>
<evidence type="ECO:0000256" key="9">
    <source>
        <dbReference type="ARBA" id="ARBA00023134"/>
    </source>
</evidence>
<keyword evidence="16" id="KW-0966">Cell projection</keyword>
<dbReference type="InterPro" id="IPR020006">
    <property type="entry name" value="FlhF"/>
</dbReference>
<dbReference type="GO" id="GO:0003924">
    <property type="term" value="F:GTPase activity"/>
    <property type="evidence" value="ECO:0007669"/>
    <property type="project" value="UniProtKB-UniRule"/>
</dbReference>